<dbReference type="EMBL" id="CP051006">
    <property type="protein sequence ID" value="QNT94910.1"/>
    <property type="molecule type" value="Genomic_DNA"/>
</dbReference>
<dbReference type="InterPro" id="IPR036844">
    <property type="entry name" value="Hint_dom_sf"/>
</dbReference>
<feature type="domain" description="DOD-type homing endonuclease" evidence="1">
    <location>
        <begin position="149"/>
        <end position="229"/>
    </location>
</feature>
<dbReference type="AlphaFoldDB" id="A0A7H1Q3N0"/>
<dbReference type="GO" id="GO:0004519">
    <property type="term" value="F:endonuclease activity"/>
    <property type="evidence" value="ECO:0007669"/>
    <property type="project" value="InterPro"/>
</dbReference>
<evidence type="ECO:0000259" key="1">
    <source>
        <dbReference type="PROSITE" id="PS50819"/>
    </source>
</evidence>
<dbReference type="Pfam" id="PF13403">
    <property type="entry name" value="Hint_2"/>
    <property type="match status" value="1"/>
</dbReference>
<reference evidence="2 3" key="1">
    <citation type="submission" date="2020-04" db="EMBL/GenBank/DDBJ databases">
        <title>Characterization and engineering of Streptomyces griseofuscus DSM40191 as a potential heterologous host for expression of BGCs.</title>
        <authorList>
            <person name="Gren T."/>
            <person name="Whitford C.M."/>
            <person name="Mohite O.S."/>
            <person name="Joergensen T.S."/>
            <person name="Nielsen J.B."/>
            <person name="Lee S.Y."/>
            <person name="Weber T."/>
        </authorList>
    </citation>
    <scope>NUCLEOTIDE SEQUENCE [LARGE SCALE GENOMIC DNA]</scope>
    <source>
        <strain evidence="2 3">DSM 40191</strain>
    </source>
</reference>
<proteinExistence type="predicted"/>
<sequence length="295" mass="31853">MSNQTPLEPAPEGFAAGTMILTLRGLTPIETVTAGDEVFTHERRWQPVTETMSAIADTVRVHCATLATGLVTTADHPFHARTAPVLLDGGPAGELSAAGWTRVRDLTDRHRLASPLHFGDPLAIPDLPAPLADADPVDVFRTAGAMIRLKGSAAAALRPELVDWLAEHFGQYGAGRRFPAWALTMPETLRIAFLVGLVHGAPHRERNQVRMHSKAFMVGLRLLVCSLGFAGGLSDSSKPGWPGWQLHWQNEGGRRPDFDGYRWHGALRAERGPKAEVFALRVADGGSYLADGITA</sequence>
<dbReference type="Gene3D" id="2.170.16.10">
    <property type="entry name" value="Hedgehog/Intein (Hint) domain"/>
    <property type="match status" value="1"/>
</dbReference>
<gene>
    <name evidence="2" type="ORF">HEP81_04637</name>
</gene>
<accession>A0A7H1Q3N0</accession>
<protein>
    <recommendedName>
        <fullName evidence="1">DOD-type homing endonuclease domain-containing protein</fullName>
    </recommendedName>
</protein>
<name>A0A7H1Q3N0_9ACTN</name>
<organism evidence="2 3">
    <name type="scientific">Streptomyces griseofuscus</name>
    <dbReference type="NCBI Taxonomy" id="146922"/>
    <lineage>
        <taxon>Bacteria</taxon>
        <taxon>Bacillati</taxon>
        <taxon>Actinomycetota</taxon>
        <taxon>Actinomycetes</taxon>
        <taxon>Kitasatosporales</taxon>
        <taxon>Streptomycetaceae</taxon>
        <taxon>Streptomyces</taxon>
    </lineage>
</organism>
<dbReference type="InterPro" id="IPR028992">
    <property type="entry name" value="Hedgehog/Intein_dom"/>
</dbReference>
<evidence type="ECO:0000313" key="2">
    <source>
        <dbReference type="EMBL" id="QNT94910.1"/>
    </source>
</evidence>
<dbReference type="GeneID" id="91464188"/>
<dbReference type="KEGG" id="sgf:HEP81_04637"/>
<dbReference type="RefSeq" id="WP_037653639.1">
    <property type="nucleotide sequence ID" value="NZ_CP051006.1"/>
</dbReference>
<dbReference type="Proteomes" id="UP000516422">
    <property type="component" value="Chromosome"/>
</dbReference>
<dbReference type="SUPFAM" id="SSF51294">
    <property type="entry name" value="Hedgehog/intein (Hint) domain"/>
    <property type="match status" value="1"/>
</dbReference>
<dbReference type="InterPro" id="IPR004042">
    <property type="entry name" value="Intein_endonuc_central"/>
</dbReference>
<evidence type="ECO:0000313" key="3">
    <source>
        <dbReference type="Proteomes" id="UP000516422"/>
    </source>
</evidence>
<dbReference type="PROSITE" id="PS50819">
    <property type="entry name" value="INTEIN_ENDONUCLEASE"/>
    <property type="match status" value="1"/>
</dbReference>